<feature type="region of interest" description="Disordered" evidence="1">
    <location>
        <begin position="162"/>
        <end position="221"/>
    </location>
</feature>
<accession>A0A836H7P6</accession>
<dbReference type="EMBL" id="JAFJZO010000033">
    <property type="protein sequence ID" value="KAG5495192.1"/>
    <property type="molecule type" value="Genomic_DNA"/>
</dbReference>
<organism evidence="2 3">
    <name type="scientific">Porcisia hertigi</name>
    <dbReference type="NCBI Taxonomy" id="2761500"/>
    <lineage>
        <taxon>Eukaryota</taxon>
        <taxon>Discoba</taxon>
        <taxon>Euglenozoa</taxon>
        <taxon>Kinetoplastea</taxon>
        <taxon>Metakinetoplastina</taxon>
        <taxon>Trypanosomatida</taxon>
        <taxon>Trypanosomatidae</taxon>
        <taxon>Leishmaniinae</taxon>
        <taxon>Porcisia</taxon>
    </lineage>
</organism>
<feature type="compositionally biased region" description="Polar residues" evidence="1">
    <location>
        <begin position="1274"/>
        <end position="1299"/>
    </location>
</feature>
<dbReference type="RefSeq" id="XP_067754444.1">
    <property type="nucleotide sequence ID" value="XM_067898287.1"/>
</dbReference>
<feature type="region of interest" description="Disordered" evidence="1">
    <location>
        <begin position="271"/>
        <end position="318"/>
    </location>
</feature>
<dbReference type="Proteomes" id="UP000674318">
    <property type="component" value="Unassembled WGS sequence"/>
</dbReference>
<dbReference type="KEGG" id="phet:94288364"/>
<proteinExistence type="predicted"/>
<gene>
    <name evidence="2" type="ORF">JKF63_02247</name>
</gene>
<name>A0A836H7P6_9TRYP</name>
<feature type="region of interest" description="Disordered" evidence="1">
    <location>
        <begin position="1426"/>
        <end position="1462"/>
    </location>
</feature>
<dbReference type="OrthoDB" id="246381at2759"/>
<evidence type="ECO:0000313" key="3">
    <source>
        <dbReference type="Proteomes" id="UP000674318"/>
    </source>
</evidence>
<feature type="region of interest" description="Disordered" evidence="1">
    <location>
        <begin position="1231"/>
        <end position="1303"/>
    </location>
</feature>
<reference evidence="2 3" key="1">
    <citation type="submission" date="2021-02" db="EMBL/GenBank/DDBJ databases">
        <title>Porcisia hertigi Genome sequencing and assembly.</title>
        <authorList>
            <person name="Almutairi H."/>
            <person name="Gatherer D."/>
        </authorList>
    </citation>
    <scope>NUCLEOTIDE SEQUENCE [LARGE SCALE GENOMIC DNA]</scope>
    <source>
        <strain evidence="2 3">C119</strain>
    </source>
</reference>
<dbReference type="GeneID" id="94288364"/>
<sequence length="1462" mass="157221">MGTFALCWESAARDIRSLLTLHRVHPQVRTDIQRILGSLLRKTYENMAVSVSKDLTESSEQVCRALVDNIMDEAFKTALPASDMRALKLRCIELEEENANLRASAKEDASHLAEVRGVLLDLKKAHDYMLHSYFREVLILRYRTDELNRQLRTRRVYTASPTLHATGNTVSPPQTMESQLQQFGSRAAPTRGQCGSLSGPSTSAPSLSLLSGSPDASTKTGDNYVQLQHSANPNPSEKRFDADADFRTSAAVPCEAADGAALASLEDAKRSVSSRMQGRKNRDAGSAFHGRTASRAPTATPSHSMMGPTNVTLDVPETTEPDSVDAIFDYEEYIRILNGGGGENVAWENRFAHALSLSRRESAASHGRSSYLRLRIPSEAYLPNKSGSGDMIALLDGSSAAGTPGHETVNSDGFRLLLSLALEPVQHDFHIQLGELREAVKTMQQNHQDDMQLIQRALFVVQNCNDALLDFLNTFVQETRHIVSVMTQDVQAQNIMELLSTGAPPDPAAEAVKSFFTLAESAISSAGPQSLSPPPLLPLSGDEDSWESAKPNLSSRKRWRLKPDVALRAQARPSDEVAMNGHLGRPNPVGTAARMPCAPTKAAEEVYYYRADLALPYWKLHPVISHAQVIFGELQEAAATVRAARAKQLLESEGAAVQEELSAQGSGQGTTTQSEHSRDHRGSRCLYSLSEGQGDPSLRRFPIASVVGEILSDNRTVDPRLREEWRTSVVRGADGLTAADLLRELVGARMRRACDQKRLKRIRESLLEECEGDAARSESLLRSSTLETLQTRVQRRLTRTSQRISEIQRLLDSHLSEFKLWGTESSPTPQVAQSIATGESPELLSANDPMNTVDHRWSSPYLNDITLDGSSRFPWKGGDAYSRHGRRGVLYLPVGLVGEQGADGKTFGGAGAFVVLDGSTVSAAPFAQSLTAASQSGEGRYEDTGPSTTARHATPFAAVMDYCRGVQLGRPLGRRAGPVYVFQDDESGGYYVGDETGRRVVKGSDEAAGDAEENTPSEADVRRSLLPMTRILFPAPAGFSAATAEADPSFAAPPMTASVEPDAGLNPIYLVPMAIPMESEDAVVREGWQACHRHGHTRLDPIYYPTLVPLPLSTSFRHVVPQPGNAEDVARAKAAASMGLVAYDGGSNASRNRYFHSPPRVFQPADEAVEMIRIRSVQLQKTRGRNDAVLDTAAAAADSGVTCASFGVHSPSMAAHSIGTVTTALPSTVGPFSGCSPSSHEPHPLSMPSVPTADSQDTQGRAVAAPPPGDPKGPSTQPLALSSSSVPDTALATTANDSASPPPKAVPFAAFSSNTDAAFPAPAAASVLPSSHVAHPLAAALVVAKEKQRSRRLAEEAARAAQATTFRPDSLRNQTLITTVPSAEGDVQRVAPHRLAPLSGRHPGGGAPLVLPPPAESARLQRKMRADKHLRTVPLPPTRWREANRGSGGNPWNLKSDGCDAD</sequence>
<protein>
    <submittedName>
        <fullName evidence="2">Uncharacterized protein</fullName>
    </submittedName>
</protein>
<keyword evidence="3" id="KW-1185">Reference proteome</keyword>
<feature type="compositionally biased region" description="Low complexity" evidence="1">
    <location>
        <begin position="195"/>
        <end position="214"/>
    </location>
</feature>
<feature type="compositionally biased region" description="Polar residues" evidence="1">
    <location>
        <begin position="661"/>
        <end position="674"/>
    </location>
</feature>
<feature type="region of interest" description="Disordered" evidence="1">
    <location>
        <begin position="657"/>
        <end position="690"/>
    </location>
</feature>
<evidence type="ECO:0000313" key="2">
    <source>
        <dbReference type="EMBL" id="KAG5495192.1"/>
    </source>
</evidence>
<feature type="compositionally biased region" description="Polar residues" evidence="1">
    <location>
        <begin position="162"/>
        <end position="184"/>
    </location>
</feature>
<evidence type="ECO:0000256" key="1">
    <source>
        <dbReference type="SAM" id="MobiDB-lite"/>
    </source>
</evidence>
<feature type="compositionally biased region" description="Polar residues" evidence="1">
    <location>
        <begin position="295"/>
        <end position="312"/>
    </location>
</feature>
<feature type="region of interest" description="Disordered" evidence="1">
    <location>
        <begin position="525"/>
        <end position="553"/>
    </location>
</feature>
<comment type="caution">
    <text evidence="2">The sequence shown here is derived from an EMBL/GenBank/DDBJ whole genome shotgun (WGS) entry which is preliminary data.</text>
</comment>